<evidence type="ECO:0000313" key="2">
    <source>
        <dbReference type="EMBL" id="RFU65019.1"/>
    </source>
</evidence>
<dbReference type="EMBL" id="QVTD01000003">
    <property type="protein sequence ID" value="RFU65019.1"/>
    <property type="molecule type" value="Genomic_DNA"/>
</dbReference>
<dbReference type="RefSeq" id="WP_117321195.1">
    <property type="nucleotide sequence ID" value="NZ_QVTD01000003.1"/>
</dbReference>
<proteinExistence type="predicted"/>
<protein>
    <submittedName>
        <fullName evidence="2">General stress protein</fullName>
    </submittedName>
</protein>
<dbReference type="InterPro" id="IPR052948">
    <property type="entry name" value="Low_temp-induced_all0457"/>
</dbReference>
<dbReference type="PANTHER" id="PTHR36109">
    <property type="entry name" value="MEMBRANE PROTEIN-RELATED"/>
    <property type="match status" value="1"/>
</dbReference>
<name>A0A372LG20_9BACI</name>
<evidence type="ECO:0000313" key="3">
    <source>
        <dbReference type="Proteomes" id="UP000262939"/>
    </source>
</evidence>
<reference evidence="2 3" key="1">
    <citation type="submission" date="2018-08" db="EMBL/GenBank/DDBJ databases">
        <title>Bacillus chawlae sp. nov., Bacillus glennii sp. nov., and Bacillus saganii sp. nov. Isolated from the Vehicle Assembly Building at Kennedy Space Center where the Viking Spacecraft were Assembled.</title>
        <authorList>
            <person name="Seuylemezian A."/>
            <person name="Vaishampayan P."/>
        </authorList>
    </citation>
    <scope>NUCLEOTIDE SEQUENCE [LARGE SCALE GENOMIC DNA]</scope>
    <source>
        <strain evidence="2 3">V44-8</strain>
    </source>
</reference>
<dbReference type="PANTHER" id="PTHR36109:SF2">
    <property type="entry name" value="MEMBRANE PROTEIN"/>
    <property type="match status" value="1"/>
</dbReference>
<dbReference type="OrthoDB" id="514402at2"/>
<dbReference type="AlphaFoldDB" id="A0A372LG20"/>
<sequence length="152" mass="15655">MEKRVVGVYENEGQAHDAVEELKRKGYRLEDISIVAKNIEELGPNVEQVQPKNADGMIAGATAGGVIGLTGLLVGMSTLAIPGIGPIVAAGPIFSMLGGAVAGAATNAGGLTGALKEMGLPEEEARQYEGDVKDGKILVLVDGKHVDSSEFK</sequence>
<dbReference type="InterPro" id="IPR025889">
    <property type="entry name" value="GSP17M-like_dom"/>
</dbReference>
<evidence type="ECO:0000259" key="1">
    <source>
        <dbReference type="Pfam" id="PF11181"/>
    </source>
</evidence>
<feature type="domain" description="General stress protein 17M-like" evidence="1">
    <location>
        <begin position="5"/>
        <end position="70"/>
    </location>
</feature>
<accession>A0A372LG20</accession>
<dbReference type="Pfam" id="PF11181">
    <property type="entry name" value="YflT"/>
    <property type="match status" value="1"/>
</dbReference>
<keyword evidence="3" id="KW-1185">Reference proteome</keyword>
<gene>
    <name evidence="2" type="ORF">D0466_03655</name>
</gene>
<comment type="caution">
    <text evidence="2">The sequence shown here is derived from an EMBL/GenBank/DDBJ whole genome shotgun (WGS) entry which is preliminary data.</text>
</comment>
<organism evidence="2 3">
    <name type="scientific">Peribacillus glennii</name>
    <dbReference type="NCBI Taxonomy" id="2303991"/>
    <lineage>
        <taxon>Bacteria</taxon>
        <taxon>Bacillati</taxon>
        <taxon>Bacillota</taxon>
        <taxon>Bacilli</taxon>
        <taxon>Bacillales</taxon>
        <taxon>Bacillaceae</taxon>
        <taxon>Peribacillus</taxon>
    </lineage>
</organism>
<dbReference type="Proteomes" id="UP000262939">
    <property type="component" value="Unassembled WGS sequence"/>
</dbReference>